<evidence type="ECO:0000256" key="12">
    <source>
        <dbReference type="RuleBase" id="RU000679"/>
    </source>
</evidence>
<evidence type="ECO:0000256" key="11">
    <source>
        <dbReference type="ARBA" id="ARBA00023303"/>
    </source>
</evidence>
<gene>
    <name evidence="14" type="ORF">Zmor_014529</name>
</gene>
<evidence type="ECO:0000313" key="15">
    <source>
        <dbReference type="Proteomes" id="UP001168821"/>
    </source>
</evidence>
<keyword evidence="5 12" id="KW-0812">Transmembrane</keyword>
<name>A0AA38IEX8_9CUCU</name>
<keyword evidence="8 12" id="KW-0406">Ion transport</keyword>
<keyword evidence="11 12" id="KW-0407">Ion channel</keyword>
<evidence type="ECO:0000256" key="6">
    <source>
        <dbReference type="ARBA" id="ARBA00022989"/>
    </source>
</evidence>
<evidence type="ECO:0000256" key="1">
    <source>
        <dbReference type="ARBA" id="ARBA00004141"/>
    </source>
</evidence>
<dbReference type="PRINTS" id="PR01078">
    <property type="entry name" value="AMINACHANNEL"/>
</dbReference>
<keyword evidence="4 12" id="KW-0894">Sodium channel</keyword>
<reference evidence="14" key="1">
    <citation type="journal article" date="2023" name="G3 (Bethesda)">
        <title>Whole genome assemblies of Zophobas morio and Tenebrio molitor.</title>
        <authorList>
            <person name="Kaur S."/>
            <person name="Stinson S.A."/>
            <person name="diCenzo G.C."/>
        </authorList>
    </citation>
    <scope>NUCLEOTIDE SEQUENCE</scope>
    <source>
        <strain evidence="14">QUZm001</strain>
    </source>
</reference>
<evidence type="ECO:0000256" key="4">
    <source>
        <dbReference type="ARBA" id="ARBA00022461"/>
    </source>
</evidence>
<dbReference type="Proteomes" id="UP001168821">
    <property type="component" value="Unassembled WGS sequence"/>
</dbReference>
<keyword evidence="10 12" id="KW-0739">Sodium transport</keyword>
<organism evidence="14 15">
    <name type="scientific">Zophobas morio</name>
    <dbReference type="NCBI Taxonomy" id="2755281"/>
    <lineage>
        <taxon>Eukaryota</taxon>
        <taxon>Metazoa</taxon>
        <taxon>Ecdysozoa</taxon>
        <taxon>Arthropoda</taxon>
        <taxon>Hexapoda</taxon>
        <taxon>Insecta</taxon>
        <taxon>Pterygota</taxon>
        <taxon>Neoptera</taxon>
        <taxon>Endopterygota</taxon>
        <taxon>Coleoptera</taxon>
        <taxon>Polyphaga</taxon>
        <taxon>Cucujiformia</taxon>
        <taxon>Tenebrionidae</taxon>
        <taxon>Zophobas</taxon>
    </lineage>
</organism>
<dbReference type="InterPro" id="IPR001873">
    <property type="entry name" value="ENaC"/>
</dbReference>
<dbReference type="InterPro" id="IPR020903">
    <property type="entry name" value="ENaC_CS"/>
</dbReference>
<keyword evidence="9 13" id="KW-0472">Membrane</keyword>
<evidence type="ECO:0000256" key="3">
    <source>
        <dbReference type="ARBA" id="ARBA00022448"/>
    </source>
</evidence>
<dbReference type="Gene3D" id="1.10.287.820">
    <property type="entry name" value="Acid-sensing ion channel domain"/>
    <property type="match status" value="1"/>
</dbReference>
<dbReference type="EMBL" id="JALNTZ010000004">
    <property type="protein sequence ID" value="KAJ3655397.1"/>
    <property type="molecule type" value="Genomic_DNA"/>
</dbReference>
<keyword evidence="3 12" id="KW-0813">Transport</keyword>
<dbReference type="AlphaFoldDB" id="A0AA38IEX8"/>
<evidence type="ECO:0000256" key="7">
    <source>
        <dbReference type="ARBA" id="ARBA00023053"/>
    </source>
</evidence>
<dbReference type="GO" id="GO:0005886">
    <property type="term" value="C:plasma membrane"/>
    <property type="evidence" value="ECO:0007669"/>
    <property type="project" value="TreeGrafter"/>
</dbReference>
<keyword evidence="6 13" id="KW-1133">Transmembrane helix</keyword>
<proteinExistence type="inferred from homology"/>
<keyword evidence="15" id="KW-1185">Reference proteome</keyword>
<feature type="transmembrane region" description="Helical" evidence="13">
    <location>
        <begin position="54"/>
        <end position="75"/>
    </location>
</feature>
<dbReference type="PROSITE" id="PS01206">
    <property type="entry name" value="ASC"/>
    <property type="match status" value="1"/>
</dbReference>
<dbReference type="Pfam" id="PF00858">
    <property type="entry name" value="ASC"/>
    <property type="match status" value="1"/>
</dbReference>
<evidence type="ECO:0000256" key="8">
    <source>
        <dbReference type="ARBA" id="ARBA00023065"/>
    </source>
</evidence>
<comment type="similarity">
    <text evidence="2 12">Belongs to the amiloride-sensitive sodium channel (TC 1.A.6) family.</text>
</comment>
<evidence type="ECO:0000256" key="5">
    <source>
        <dbReference type="ARBA" id="ARBA00022692"/>
    </source>
</evidence>
<accession>A0AA38IEX8</accession>
<dbReference type="GO" id="GO:0015280">
    <property type="term" value="F:ligand-gated sodium channel activity"/>
    <property type="evidence" value="ECO:0007669"/>
    <property type="project" value="TreeGrafter"/>
</dbReference>
<evidence type="ECO:0000256" key="10">
    <source>
        <dbReference type="ARBA" id="ARBA00023201"/>
    </source>
</evidence>
<keyword evidence="7" id="KW-0915">Sodium</keyword>
<dbReference type="PANTHER" id="PTHR11690">
    <property type="entry name" value="AMILORIDE-SENSITIVE SODIUM CHANNEL-RELATED"/>
    <property type="match status" value="1"/>
</dbReference>
<dbReference type="PANTHER" id="PTHR11690:SF288">
    <property type="entry name" value="AMILORIDE-SENSITIVE NA+ CHANNEL-RELATED"/>
    <property type="match status" value="1"/>
</dbReference>
<sequence>MFRRFYYSVKTKAIPAKNQNVYYKILSHLKEYGKISNIHGVHYLTDHRTKAEKIFWAILLLLSFLGCIFLIIQIWKKYEESPIVITFAPKDTEIYEIPFPAITVCPESKWSETKFNYSDFFYIMANQEVVSEKEIQIANSLYILCNAFMVKDNIFASNAKFIGSEFFDTIDELKPEFEADCLFMGQDASCSFVEIMTDQGLCYTYNLLDRKEMFREKVVHYKNWQLTHFSNFDEYYGYPSNVGLDAYPKRALMSGADNAFEIFLTPTDNDFICDEVSQGFKVLIHSPLDIPRLEKNYIQIPDGKAIIVAVEPELITTTDRVKAFDADTRGCYLKDEKPLKYFLVYTQSNCFLECVTNFTLNRCGCIDFYMPRENGTQICSGKKQGCVDSAEKEMKSKELERKIRGLKQKQCDCKPSCNILKYNVETSLSDVPDRYKFGNGTTDV</sequence>
<evidence type="ECO:0000256" key="2">
    <source>
        <dbReference type="ARBA" id="ARBA00007193"/>
    </source>
</evidence>
<comment type="caution">
    <text evidence="14">The sequence shown here is derived from an EMBL/GenBank/DDBJ whole genome shotgun (WGS) entry which is preliminary data.</text>
</comment>
<evidence type="ECO:0000313" key="14">
    <source>
        <dbReference type="EMBL" id="KAJ3655397.1"/>
    </source>
</evidence>
<evidence type="ECO:0000256" key="9">
    <source>
        <dbReference type="ARBA" id="ARBA00023136"/>
    </source>
</evidence>
<evidence type="ECO:0000256" key="13">
    <source>
        <dbReference type="SAM" id="Phobius"/>
    </source>
</evidence>
<protein>
    <recommendedName>
        <fullName evidence="16">Pickpocket protein 28-like</fullName>
    </recommendedName>
</protein>
<comment type="subcellular location">
    <subcellularLocation>
        <location evidence="1">Membrane</location>
        <topology evidence="1">Multi-pass membrane protein</topology>
    </subcellularLocation>
</comment>
<evidence type="ECO:0008006" key="16">
    <source>
        <dbReference type="Google" id="ProtNLM"/>
    </source>
</evidence>